<dbReference type="PANTHER" id="PTHR11086">
    <property type="entry name" value="DEOXYCYTIDYLATE DEAMINASE-RELATED"/>
    <property type="match status" value="1"/>
</dbReference>
<evidence type="ECO:0000313" key="3">
    <source>
        <dbReference type="EMBL" id="MXO52705.1"/>
    </source>
</evidence>
<proteinExistence type="predicted"/>
<protein>
    <submittedName>
        <fullName evidence="3">Deoxycytidylate deaminase</fullName>
    </submittedName>
</protein>
<keyword evidence="1" id="KW-0378">Hydrolase</keyword>
<dbReference type="RefSeq" id="WP_160659653.1">
    <property type="nucleotide sequence ID" value="NZ_BAABDV010000001.1"/>
</dbReference>
<dbReference type="AlphaFoldDB" id="A0A844Y3C4"/>
<dbReference type="EMBL" id="WTYD01000001">
    <property type="protein sequence ID" value="MXO52705.1"/>
    <property type="molecule type" value="Genomic_DNA"/>
</dbReference>
<organism evidence="3 4">
    <name type="scientific">Qipengyuania pelagi</name>
    <dbReference type="NCBI Taxonomy" id="994320"/>
    <lineage>
        <taxon>Bacteria</taxon>
        <taxon>Pseudomonadati</taxon>
        <taxon>Pseudomonadota</taxon>
        <taxon>Alphaproteobacteria</taxon>
        <taxon>Sphingomonadales</taxon>
        <taxon>Erythrobacteraceae</taxon>
        <taxon>Qipengyuania</taxon>
    </lineage>
</organism>
<evidence type="ECO:0000313" key="4">
    <source>
        <dbReference type="Proteomes" id="UP000430272"/>
    </source>
</evidence>
<comment type="caution">
    <text evidence="3">The sequence shown here is derived from an EMBL/GenBank/DDBJ whole genome shotgun (WGS) entry which is preliminary data.</text>
</comment>
<dbReference type="Gene3D" id="3.40.140.10">
    <property type="entry name" value="Cytidine Deaminase, domain 2"/>
    <property type="match status" value="1"/>
</dbReference>
<reference evidence="3 4" key="1">
    <citation type="submission" date="2019-12" db="EMBL/GenBank/DDBJ databases">
        <title>Genomic-based taxomic classification of the family Erythrobacteraceae.</title>
        <authorList>
            <person name="Xu L."/>
        </authorList>
    </citation>
    <scope>NUCLEOTIDE SEQUENCE [LARGE SCALE GENOMIC DNA]</scope>
    <source>
        <strain evidence="3 4">JCM 17468</strain>
    </source>
</reference>
<name>A0A844Y3C4_9SPHN</name>
<dbReference type="Pfam" id="PF00383">
    <property type="entry name" value="dCMP_cyt_deam_1"/>
    <property type="match status" value="1"/>
</dbReference>
<dbReference type="PROSITE" id="PS51747">
    <property type="entry name" value="CYT_DCMP_DEAMINASES_2"/>
    <property type="match status" value="1"/>
</dbReference>
<dbReference type="InterPro" id="IPR002125">
    <property type="entry name" value="CMP_dCMP_dom"/>
</dbReference>
<sequence length="515" mass="58127">MSDQLRLLSHPELVIGLAGPIGIDIEQMANEVGRALEQVGYDHRTIRVTDLMMRYEASGVEKNGDDFFANMNFKMDYANKLCELAGTPDALVRLMIAGIREHRQALLADLNSDAEVLAETAFIIRQLKRPEEVDSLRRIYGKRFILISGYGSEEHRFERVKEKGKESLPLSTALPEIIEQAWKLLLRDQNEGQASHVQHLRDTFHLADVFVDGINRDQMRSGLERFIQAFFGRVDIGPTKTEYGMYAAKAASLRSTDLSRQVGSAIFTADGEIVSQGCNEVPRAFGGTYWSGEEPDFRDVRLGHDPNDILKKDVIRDLLERLSNAKLLSVDGTDDVSSDTFVETLLGRGESDVPHKGCLKESQVSDLTEYGRVVHAEMVSICDAARLGKRIKDCTLYVTTFPCHNCTKHIIASGIHRVHFLEPYPKSRAKQLHSNEIEIEKVSSNKVSFIPFLGISPFRYRDIFEKGSRKTGGRARAWYSKEDEPQPLIPNALPKYVQLEEIELDRIRGEFTLAR</sequence>
<dbReference type="InterPro" id="IPR015517">
    <property type="entry name" value="dCMP_deaminase-rel"/>
</dbReference>
<evidence type="ECO:0000259" key="2">
    <source>
        <dbReference type="PROSITE" id="PS51747"/>
    </source>
</evidence>
<feature type="domain" description="CMP/dCMP-type deaminase" evidence="2">
    <location>
        <begin position="239"/>
        <end position="445"/>
    </location>
</feature>
<dbReference type="GO" id="GO:0004132">
    <property type="term" value="F:dCMP deaminase activity"/>
    <property type="evidence" value="ECO:0007669"/>
    <property type="project" value="TreeGrafter"/>
</dbReference>
<dbReference type="SUPFAM" id="SSF53927">
    <property type="entry name" value="Cytidine deaminase-like"/>
    <property type="match status" value="1"/>
</dbReference>
<gene>
    <name evidence="3" type="ORF">GRI47_01630</name>
</gene>
<dbReference type="InterPro" id="IPR027417">
    <property type="entry name" value="P-loop_NTPase"/>
</dbReference>
<dbReference type="Gene3D" id="3.40.50.300">
    <property type="entry name" value="P-loop containing nucleotide triphosphate hydrolases"/>
    <property type="match status" value="1"/>
</dbReference>
<dbReference type="InterPro" id="IPR016193">
    <property type="entry name" value="Cytidine_deaminase-like"/>
</dbReference>
<dbReference type="OrthoDB" id="450111at2"/>
<dbReference type="PANTHER" id="PTHR11086:SF18">
    <property type="entry name" value="DEOXYCYTIDYLATE DEAMINASE"/>
    <property type="match status" value="1"/>
</dbReference>
<evidence type="ECO:0000256" key="1">
    <source>
        <dbReference type="ARBA" id="ARBA00022801"/>
    </source>
</evidence>
<dbReference type="NCBIfam" id="NF041025">
    <property type="entry name" value="antiphage_deaminase"/>
    <property type="match status" value="1"/>
</dbReference>
<accession>A0A844Y3C4</accession>
<dbReference type="Proteomes" id="UP000430272">
    <property type="component" value="Unassembled WGS sequence"/>
</dbReference>
<dbReference type="GO" id="GO:0005737">
    <property type="term" value="C:cytoplasm"/>
    <property type="evidence" value="ECO:0007669"/>
    <property type="project" value="TreeGrafter"/>
</dbReference>
<keyword evidence="4" id="KW-1185">Reference proteome</keyword>